<evidence type="ECO:0000313" key="2">
    <source>
        <dbReference type="EMBL" id="KAH0779957.1"/>
    </source>
</evidence>
<dbReference type="EMBL" id="JAIVGD010000002">
    <property type="protein sequence ID" value="KAH0779957.1"/>
    <property type="molecule type" value="Genomic_DNA"/>
</dbReference>
<proteinExistence type="predicted"/>
<keyword evidence="3" id="KW-1185">Reference proteome</keyword>
<reference evidence="1 3" key="1">
    <citation type="journal article" date="2021" name="bioRxiv">
        <title>Chromosome-scale and haplotype-resolved genome assembly of a tetraploid potato cultivar.</title>
        <authorList>
            <person name="Sun H."/>
            <person name="Jiao W.-B."/>
            <person name="Krause K."/>
            <person name="Campoy J.A."/>
            <person name="Goel M."/>
            <person name="Folz-Donahue K."/>
            <person name="Kukat C."/>
            <person name="Huettel B."/>
            <person name="Schneeberger K."/>
        </authorList>
    </citation>
    <scope>NUCLEOTIDE SEQUENCE [LARGE SCALE GENOMIC DNA]</scope>
    <source>
        <strain evidence="1">SolTubOtavaFocal</strain>
        <tissue evidence="1">Leaves</tissue>
    </source>
</reference>
<accession>A0ABQ7UD80</accession>
<evidence type="ECO:0000313" key="1">
    <source>
        <dbReference type="EMBL" id="KAH0744428.1"/>
    </source>
</evidence>
<comment type="caution">
    <text evidence="1">The sequence shown here is derived from an EMBL/GenBank/DDBJ whole genome shotgun (WGS) entry which is preliminary data.</text>
</comment>
<dbReference type="Proteomes" id="UP000826656">
    <property type="component" value="Unassembled WGS sequence"/>
</dbReference>
<sequence>MSMHKEVALAGCDFIKTVVKLKRRSGFLYTALYLKQCTVSLQRYYAGCYSKNDTMSVPVSLTRCGIPKIIPAIAVAPKVKKATFQSITTPHSDIDSVREVLGEMKTS</sequence>
<organism evidence="1 3">
    <name type="scientific">Solanum tuberosum</name>
    <name type="common">Potato</name>
    <dbReference type="NCBI Taxonomy" id="4113"/>
    <lineage>
        <taxon>Eukaryota</taxon>
        <taxon>Viridiplantae</taxon>
        <taxon>Streptophyta</taxon>
        <taxon>Embryophyta</taxon>
        <taxon>Tracheophyta</taxon>
        <taxon>Spermatophyta</taxon>
        <taxon>Magnoliopsida</taxon>
        <taxon>eudicotyledons</taxon>
        <taxon>Gunneridae</taxon>
        <taxon>Pentapetalae</taxon>
        <taxon>asterids</taxon>
        <taxon>lamiids</taxon>
        <taxon>Solanales</taxon>
        <taxon>Solanaceae</taxon>
        <taxon>Solanoideae</taxon>
        <taxon>Solaneae</taxon>
        <taxon>Solanum</taxon>
    </lineage>
</organism>
<dbReference type="EMBL" id="JAIVGD010000023">
    <property type="protein sequence ID" value="KAH0744428.1"/>
    <property type="molecule type" value="Genomic_DNA"/>
</dbReference>
<protein>
    <submittedName>
        <fullName evidence="1">Uncharacterized protein</fullName>
    </submittedName>
</protein>
<name>A0ABQ7UD80_SOLTU</name>
<evidence type="ECO:0000313" key="3">
    <source>
        <dbReference type="Proteomes" id="UP000826656"/>
    </source>
</evidence>
<gene>
    <name evidence="2" type="ORF">KY290_006384</name>
    <name evidence="1" type="ORF">KY290_032421</name>
</gene>